<gene>
    <name evidence="10" type="primary">yfhC</name>
    <name evidence="10" type="ORF">GCM10010911_47740</name>
</gene>
<dbReference type="Gene3D" id="3.40.109.10">
    <property type="entry name" value="NADH Oxidase"/>
    <property type="match status" value="1"/>
</dbReference>
<dbReference type="EMBL" id="BMHP01000003">
    <property type="protein sequence ID" value="GGD83965.1"/>
    <property type="molecule type" value="Genomic_DNA"/>
</dbReference>
<dbReference type="PIRSF" id="PIRSF000232">
    <property type="entry name" value="YdjA"/>
    <property type="match status" value="1"/>
</dbReference>
<evidence type="ECO:0000256" key="5">
    <source>
        <dbReference type="ARBA" id="ARBA00023002"/>
    </source>
</evidence>
<comment type="caution">
    <text evidence="10">The sequence shown here is derived from an EMBL/GenBank/DDBJ whole genome shotgun (WGS) entry which is preliminary data.</text>
</comment>
<name>A0A917DZL8_9BACL</name>
<evidence type="ECO:0000256" key="4">
    <source>
        <dbReference type="ARBA" id="ARBA00022857"/>
    </source>
</evidence>
<dbReference type="PANTHER" id="PTHR43821">
    <property type="entry name" value="NAD(P)H NITROREDUCTASE YDJA-RELATED"/>
    <property type="match status" value="1"/>
</dbReference>
<evidence type="ECO:0000256" key="6">
    <source>
        <dbReference type="ARBA" id="ARBA00023027"/>
    </source>
</evidence>
<dbReference type="InterPro" id="IPR029479">
    <property type="entry name" value="Nitroreductase"/>
</dbReference>
<dbReference type="SUPFAM" id="SSF55469">
    <property type="entry name" value="FMN-dependent nitroreductase-like"/>
    <property type="match status" value="1"/>
</dbReference>
<feature type="binding site" description="in other chain" evidence="8">
    <location>
        <begin position="134"/>
        <end position="136"/>
    </location>
    <ligand>
        <name>FMN</name>
        <dbReference type="ChEBI" id="CHEBI:58210"/>
        <note>ligand shared between dimeric partners</note>
    </ligand>
</feature>
<comment type="similarity">
    <text evidence="1 7">Belongs to the nitroreductase family.</text>
</comment>
<evidence type="ECO:0000256" key="3">
    <source>
        <dbReference type="ARBA" id="ARBA00022643"/>
    </source>
</evidence>
<dbReference type="InterPro" id="IPR026021">
    <property type="entry name" value="YdjA-like"/>
</dbReference>
<accession>A0A917DZL8</accession>
<reference evidence="10" key="1">
    <citation type="journal article" date="2014" name="Int. J. Syst. Evol. Microbiol.">
        <title>Complete genome sequence of Corynebacterium casei LMG S-19264T (=DSM 44701T), isolated from a smear-ripened cheese.</title>
        <authorList>
            <consortium name="US DOE Joint Genome Institute (JGI-PGF)"/>
            <person name="Walter F."/>
            <person name="Albersmeier A."/>
            <person name="Kalinowski J."/>
            <person name="Ruckert C."/>
        </authorList>
    </citation>
    <scope>NUCLEOTIDE SEQUENCE</scope>
    <source>
        <strain evidence="10">CGMCC 1.15178</strain>
    </source>
</reference>
<evidence type="ECO:0000256" key="7">
    <source>
        <dbReference type="PIRNR" id="PIRNR000232"/>
    </source>
</evidence>
<organism evidence="10 11">
    <name type="scientific">Paenibacillus nasutitermitis</name>
    <dbReference type="NCBI Taxonomy" id="1652958"/>
    <lineage>
        <taxon>Bacteria</taxon>
        <taxon>Bacillati</taxon>
        <taxon>Bacillota</taxon>
        <taxon>Bacilli</taxon>
        <taxon>Bacillales</taxon>
        <taxon>Paenibacillaceae</taxon>
        <taxon>Paenibacillus</taxon>
    </lineage>
</organism>
<dbReference type="AlphaFoldDB" id="A0A917DZL8"/>
<evidence type="ECO:0000313" key="11">
    <source>
        <dbReference type="Proteomes" id="UP000612456"/>
    </source>
</evidence>
<feature type="binding site" evidence="8">
    <location>
        <position position="39"/>
    </location>
    <ligand>
        <name>FMN</name>
        <dbReference type="ChEBI" id="CHEBI:58210"/>
        <note>ligand shared between dimeric partners</note>
    </ligand>
</feature>
<dbReference type="PANTHER" id="PTHR43821:SF1">
    <property type="entry name" value="NAD(P)H NITROREDUCTASE YDJA-RELATED"/>
    <property type="match status" value="1"/>
</dbReference>
<protein>
    <recommendedName>
        <fullName evidence="7">Putative NAD(P)H nitroreductase</fullName>
        <ecNumber evidence="7">1.-.-.-</ecNumber>
    </recommendedName>
</protein>
<proteinExistence type="inferred from homology"/>
<dbReference type="CDD" id="cd02135">
    <property type="entry name" value="YdjA-like"/>
    <property type="match status" value="1"/>
</dbReference>
<dbReference type="RefSeq" id="WP_188995627.1">
    <property type="nucleotide sequence ID" value="NZ_BMHP01000003.1"/>
</dbReference>
<evidence type="ECO:0000313" key="10">
    <source>
        <dbReference type="EMBL" id="GGD83965.1"/>
    </source>
</evidence>
<keyword evidence="2 7" id="KW-0285">Flavoprotein</keyword>
<keyword evidence="5 7" id="KW-0560">Oxidoreductase</keyword>
<dbReference type="Proteomes" id="UP000612456">
    <property type="component" value="Unassembled WGS sequence"/>
</dbReference>
<keyword evidence="11" id="KW-1185">Reference proteome</keyword>
<evidence type="ECO:0000256" key="2">
    <source>
        <dbReference type="ARBA" id="ARBA00022630"/>
    </source>
</evidence>
<dbReference type="GO" id="GO:0016491">
    <property type="term" value="F:oxidoreductase activity"/>
    <property type="evidence" value="ECO:0007669"/>
    <property type="project" value="UniProtKB-UniRule"/>
</dbReference>
<evidence type="ECO:0000259" key="9">
    <source>
        <dbReference type="Pfam" id="PF00881"/>
    </source>
</evidence>
<keyword evidence="6 7" id="KW-0520">NAD</keyword>
<feature type="domain" description="Nitroreductase" evidence="9">
    <location>
        <begin position="7"/>
        <end position="165"/>
    </location>
</feature>
<reference evidence="10" key="2">
    <citation type="submission" date="2020-09" db="EMBL/GenBank/DDBJ databases">
        <authorList>
            <person name="Sun Q."/>
            <person name="Zhou Y."/>
        </authorList>
    </citation>
    <scope>NUCLEOTIDE SEQUENCE</scope>
    <source>
        <strain evidence="10">CGMCC 1.15178</strain>
    </source>
</reference>
<dbReference type="Pfam" id="PF00881">
    <property type="entry name" value="Nitroreductase"/>
    <property type="match status" value="1"/>
</dbReference>
<dbReference type="InterPro" id="IPR000415">
    <property type="entry name" value="Nitroreductase-like"/>
</dbReference>
<sequence>MELAKLLKERRSVHVFEDREVPLETVQELLETAVWVPNHRMTQPWRFVIIYGDGRKRLGALNPRGKGGFEKDPAKVAEMAQKFHNKMMGVPMYVVVLMKEHPVLGVREEDYASTSCIIHNLSLLLWEQGIGMVWESYGFMHDTGYREAVGACPGEKVVGSLHLGYPERVPAAQARIPASQLTTVISET</sequence>
<evidence type="ECO:0000256" key="8">
    <source>
        <dbReference type="PIRSR" id="PIRSR000232-1"/>
    </source>
</evidence>
<keyword evidence="3 7" id="KW-0288">FMN</keyword>
<keyword evidence="4 7" id="KW-0521">NADP</keyword>
<dbReference type="InterPro" id="IPR052530">
    <property type="entry name" value="NAD(P)H_nitroreductase"/>
</dbReference>
<dbReference type="EC" id="1.-.-.-" evidence="7"/>
<comment type="cofactor">
    <cofactor evidence="8">
        <name>FMN</name>
        <dbReference type="ChEBI" id="CHEBI:58210"/>
    </cofactor>
    <text evidence="8">Binds 1 FMN per subunit.</text>
</comment>
<evidence type="ECO:0000256" key="1">
    <source>
        <dbReference type="ARBA" id="ARBA00007118"/>
    </source>
</evidence>
<feature type="binding site" description="in other chain" evidence="8">
    <location>
        <begin position="10"/>
        <end position="12"/>
    </location>
    <ligand>
        <name>FMN</name>
        <dbReference type="ChEBI" id="CHEBI:58210"/>
        <note>ligand shared between dimeric partners</note>
    </ligand>
</feature>